<feature type="compositionally biased region" description="Basic residues" evidence="1">
    <location>
        <begin position="181"/>
        <end position="195"/>
    </location>
</feature>
<feature type="non-terminal residue" evidence="2">
    <location>
        <position position="379"/>
    </location>
</feature>
<feature type="region of interest" description="Disordered" evidence="1">
    <location>
        <begin position="1"/>
        <end position="112"/>
    </location>
</feature>
<feature type="compositionally biased region" description="Basic residues" evidence="1">
    <location>
        <begin position="24"/>
        <end position="34"/>
    </location>
</feature>
<feature type="compositionally biased region" description="Basic and acidic residues" evidence="1">
    <location>
        <begin position="339"/>
        <end position="350"/>
    </location>
</feature>
<feature type="compositionally biased region" description="Basic and acidic residues" evidence="1">
    <location>
        <begin position="53"/>
        <end position="75"/>
    </location>
</feature>
<feature type="compositionally biased region" description="Low complexity" evidence="1">
    <location>
        <begin position="229"/>
        <end position="238"/>
    </location>
</feature>
<name>A0A6J4LP58_9BACT</name>
<evidence type="ECO:0000256" key="1">
    <source>
        <dbReference type="SAM" id="MobiDB-lite"/>
    </source>
</evidence>
<feature type="compositionally biased region" description="Basic and acidic residues" evidence="1">
    <location>
        <begin position="243"/>
        <end position="257"/>
    </location>
</feature>
<sequence>APVRRRAPHRDHRPRQRADPRRERGPRRGVSRRPLRGDRAAGRAAGGRGGRAAARDARRGNDPAHPPDDDGHEPGAGRARRVAGAARAARRRVRLHGAARPVLGPHGHPLDRRRDARLQVPPVEHAQGAAPLLDDAALRLPRGADGRPRLPPDAGQAALRAWRRTRAAARDGAGQPERRAGRGARHHGRAAHRPRVAGARAAQARVRRGRDRARPVGAARRGGRRPARRVPAGRAVAQRARRDRPLLHLPRAREAVGRRGARHPLQRALPLAGAGGARDRRRARGGAAPHHDPRLLARGRAGVRERERDGRRARHREGRRARAQARDRRAPRRGGRPGALHERVLGRAQRDQAVGDLAARVRALVRRDGARRRRDARVL</sequence>
<dbReference type="AlphaFoldDB" id="A0A6J4LP58"/>
<proteinExistence type="predicted"/>
<feature type="compositionally biased region" description="Basic residues" evidence="1">
    <location>
        <begin position="88"/>
        <end position="97"/>
    </location>
</feature>
<dbReference type="EMBL" id="CADCTU010000613">
    <property type="protein sequence ID" value="CAA9337020.1"/>
    <property type="molecule type" value="Genomic_DNA"/>
</dbReference>
<evidence type="ECO:0000313" key="2">
    <source>
        <dbReference type="EMBL" id="CAA9337020.1"/>
    </source>
</evidence>
<feature type="compositionally biased region" description="Basic residues" evidence="1">
    <location>
        <begin position="1"/>
        <end position="15"/>
    </location>
</feature>
<reference evidence="2" key="1">
    <citation type="submission" date="2020-02" db="EMBL/GenBank/DDBJ databases">
        <authorList>
            <person name="Meier V. D."/>
        </authorList>
    </citation>
    <scope>NUCLEOTIDE SEQUENCE</scope>
    <source>
        <strain evidence="2">AVDCRST_MAG11</strain>
    </source>
</reference>
<feature type="region of interest" description="Disordered" evidence="1">
    <location>
        <begin position="163"/>
        <end position="356"/>
    </location>
</feature>
<protein>
    <submittedName>
        <fullName evidence="2">Heme biosynthesis protein related to NirD and NirG / Heme biosynthesis protein related to NirL and NirH</fullName>
    </submittedName>
</protein>
<accession>A0A6J4LP58</accession>
<feature type="non-terminal residue" evidence="2">
    <location>
        <position position="1"/>
    </location>
</feature>
<organism evidence="2">
    <name type="scientific">uncultured Gemmatimonadaceae bacterium</name>
    <dbReference type="NCBI Taxonomy" id="246130"/>
    <lineage>
        <taxon>Bacteria</taxon>
        <taxon>Pseudomonadati</taxon>
        <taxon>Gemmatimonadota</taxon>
        <taxon>Gemmatimonadia</taxon>
        <taxon>Gemmatimonadales</taxon>
        <taxon>Gemmatimonadaceae</taxon>
        <taxon>environmental samples</taxon>
    </lineage>
</organism>
<feature type="compositionally biased region" description="Basic residues" evidence="1">
    <location>
        <begin position="311"/>
        <end position="335"/>
    </location>
</feature>
<gene>
    <name evidence="2" type="ORF">AVDCRST_MAG11-2752</name>
</gene>